<keyword evidence="3" id="KW-1185">Reference proteome</keyword>
<comment type="caution">
    <text evidence="2">The sequence shown here is derived from an EMBL/GenBank/DDBJ whole genome shotgun (WGS) entry which is preliminary data.</text>
</comment>
<dbReference type="GeneID" id="79304296"/>
<protein>
    <submittedName>
        <fullName evidence="2">Uncharacterized protein</fullName>
    </submittedName>
</protein>
<gene>
    <name evidence="2" type="ORF">ACFQJ6_21605</name>
</gene>
<evidence type="ECO:0000313" key="3">
    <source>
        <dbReference type="Proteomes" id="UP001596407"/>
    </source>
</evidence>
<accession>A0ABD5WP52</accession>
<dbReference type="RefSeq" id="WP_276279717.1">
    <property type="nucleotide sequence ID" value="NZ_CP119809.1"/>
</dbReference>
<reference evidence="2 3" key="1">
    <citation type="journal article" date="2019" name="Int. J. Syst. Evol. Microbiol.">
        <title>The Global Catalogue of Microorganisms (GCM) 10K type strain sequencing project: providing services to taxonomists for standard genome sequencing and annotation.</title>
        <authorList>
            <consortium name="The Broad Institute Genomics Platform"/>
            <consortium name="The Broad Institute Genome Sequencing Center for Infectious Disease"/>
            <person name="Wu L."/>
            <person name="Ma J."/>
        </authorList>
    </citation>
    <scope>NUCLEOTIDE SEQUENCE [LARGE SCALE GENOMIC DNA]</scope>
    <source>
        <strain evidence="2 3">DT72</strain>
    </source>
</reference>
<dbReference type="AlphaFoldDB" id="A0ABD5WP52"/>
<dbReference type="EMBL" id="JBHSZH010000005">
    <property type="protein sequence ID" value="MFC7082291.1"/>
    <property type="molecule type" value="Genomic_DNA"/>
</dbReference>
<organism evidence="2 3">
    <name type="scientific">Halorussus caseinilyticus</name>
    <dbReference type="NCBI Taxonomy" id="3034025"/>
    <lineage>
        <taxon>Archaea</taxon>
        <taxon>Methanobacteriati</taxon>
        <taxon>Methanobacteriota</taxon>
        <taxon>Stenosarchaea group</taxon>
        <taxon>Halobacteria</taxon>
        <taxon>Halobacteriales</taxon>
        <taxon>Haladaptataceae</taxon>
        <taxon>Halorussus</taxon>
    </lineage>
</organism>
<evidence type="ECO:0000313" key="2">
    <source>
        <dbReference type="EMBL" id="MFC7082291.1"/>
    </source>
</evidence>
<feature type="region of interest" description="Disordered" evidence="1">
    <location>
        <begin position="1"/>
        <end position="38"/>
    </location>
</feature>
<evidence type="ECO:0000256" key="1">
    <source>
        <dbReference type="SAM" id="MobiDB-lite"/>
    </source>
</evidence>
<sequence>MKTSKAPARSLRNSTATAGKTTAKKSSKAPTRSRSLTDVSSLASLARIEVGQTTTINASGRPLYPTPAAGRPGVRRWLVGRAFAGGWSAGRSPVVGRPGVRRWLVGRAFADGCDADREQYLLSL</sequence>
<proteinExistence type="predicted"/>
<name>A0ABD5WP52_9EURY</name>
<dbReference type="Proteomes" id="UP001596407">
    <property type="component" value="Unassembled WGS sequence"/>
</dbReference>